<dbReference type="InterPro" id="IPR043129">
    <property type="entry name" value="ATPase_NBD"/>
</dbReference>
<comment type="similarity">
    <text evidence="1">Belongs to the ROK (NagC/XylR) family.</text>
</comment>
<protein>
    <submittedName>
        <fullName evidence="2">Glucokinase</fullName>
    </submittedName>
</protein>
<dbReference type="Proteomes" id="UP000637074">
    <property type="component" value="Unassembled WGS sequence"/>
</dbReference>
<dbReference type="InterPro" id="IPR000600">
    <property type="entry name" value="ROK"/>
</dbReference>
<dbReference type="Pfam" id="PF00480">
    <property type="entry name" value="ROK"/>
    <property type="match status" value="1"/>
</dbReference>
<evidence type="ECO:0000313" key="3">
    <source>
        <dbReference type="Proteomes" id="UP000637074"/>
    </source>
</evidence>
<accession>A0ABQ3MZC8</accession>
<reference evidence="2 3" key="1">
    <citation type="journal article" date="2022" name="Int. J. Syst. Evol. Microbiol.">
        <title>Neobacillus kokaensis sp. nov., isolated from soil.</title>
        <authorList>
            <person name="Yuki K."/>
            <person name="Matsubara H."/>
            <person name="Yamaguchi S."/>
        </authorList>
    </citation>
    <scope>NUCLEOTIDE SEQUENCE [LARGE SCALE GENOMIC DNA]</scope>
    <source>
        <strain evidence="2 3">LOB 377</strain>
    </source>
</reference>
<organism evidence="2 3">
    <name type="scientific">Neobacillus kokaensis</name>
    <dbReference type="NCBI Taxonomy" id="2759023"/>
    <lineage>
        <taxon>Bacteria</taxon>
        <taxon>Bacillati</taxon>
        <taxon>Bacillota</taxon>
        <taxon>Bacilli</taxon>
        <taxon>Bacillales</taxon>
        <taxon>Bacillaceae</taxon>
        <taxon>Neobacillus</taxon>
    </lineage>
</organism>
<dbReference type="PANTHER" id="PTHR18964:SF149">
    <property type="entry name" value="BIFUNCTIONAL UDP-N-ACETYLGLUCOSAMINE 2-EPIMERASE_N-ACETYLMANNOSAMINE KINASE"/>
    <property type="match status" value="1"/>
</dbReference>
<evidence type="ECO:0000313" key="2">
    <source>
        <dbReference type="EMBL" id="GHH97787.1"/>
    </source>
</evidence>
<dbReference type="EMBL" id="BNDS01000004">
    <property type="protein sequence ID" value="GHH97787.1"/>
    <property type="molecule type" value="Genomic_DNA"/>
</dbReference>
<proteinExistence type="inferred from homology"/>
<evidence type="ECO:0000256" key="1">
    <source>
        <dbReference type="ARBA" id="ARBA00006479"/>
    </source>
</evidence>
<dbReference type="PANTHER" id="PTHR18964">
    <property type="entry name" value="ROK (REPRESSOR, ORF, KINASE) FAMILY"/>
    <property type="match status" value="1"/>
</dbReference>
<dbReference type="SUPFAM" id="SSF53067">
    <property type="entry name" value="Actin-like ATPase domain"/>
    <property type="match status" value="1"/>
</dbReference>
<keyword evidence="3" id="KW-1185">Reference proteome</keyword>
<gene>
    <name evidence="2" type="primary">glcK_1</name>
    <name evidence="2" type="ORF">AM1BK_13300</name>
</gene>
<dbReference type="RefSeq" id="WP_191270987.1">
    <property type="nucleotide sequence ID" value="NZ_BNDS01000004.1"/>
</dbReference>
<sequence length="322" mass="35078">MLPMTNKKFRQNYDQKYGVGVDIGGTKIFICIADMRGNVVFKQKVKTTSDYDQIYRYIYESVKAAGLTLDQVASIGFGVPGITNSLSGMIIDAPAFKWKNVPFKKKMQQYFDCSISVNNDVNCAAQGERWIGSAKKIEDFVFIAIGTGVGSAIFSNGAMVQGDQFMAGEIGYLLGDGDLPQAHTNLFGEFGIFEQKTSGTALSRHGYDPKVLFQSYKMDEPDAVRIVNQFVTDLAIAISNIVSLLNPRKVIIGGGVAASMSVILEVLRLKVSQFTPIPVSIELSTLDEESGAIGALAFAFEQTGLLEAAAIPELYENKLESR</sequence>
<name>A0ABQ3MZC8_9BACI</name>
<comment type="caution">
    <text evidence="2">The sequence shown here is derived from an EMBL/GenBank/DDBJ whole genome shotgun (WGS) entry which is preliminary data.</text>
</comment>
<dbReference type="Gene3D" id="3.30.420.40">
    <property type="match status" value="2"/>
</dbReference>